<keyword evidence="5" id="KW-0067">ATP-binding</keyword>
<dbReference type="Gene3D" id="3.40.980.20">
    <property type="entry name" value="Four-carbon acid sugar kinase, nucleotide binding domain"/>
    <property type="match status" value="1"/>
</dbReference>
<comment type="similarity">
    <text evidence="1">Belongs to the four-carbon acid sugar kinase family.</text>
</comment>
<dbReference type="EMBL" id="JAJEQX010000034">
    <property type="protein sequence ID" value="MCC2255731.1"/>
    <property type="molecule type" value="Genomic_DNA"/>
</dbReference>
<gene>
    <name evidence="9" type="ORF">LKD70_15150</name>
</gene>
<feature type="domain" description="Four-carbon acid sugar kinase nucleotide binding" evidence="8">
    <location>
        <begin position="287"/>
        <end position="452"/>
    </location>
</feature>
<dbReference type="Proteomes" id="UP001198151">
    <property type="component" value="Unassembled WGS sequence"/>
</dbReference>
<evidence type="ECO:0000313" key="9">
    <source>
        <dbReference type="EMBL" id="MCC2255731.1"/>
    </source>
</evidence>
<evidence type="ECO:0000259" key="8">
    <source>
        <dbReference type="Pfam" id="PF17042"/>
    </source>
</evidence>
<keyword evidence="4" id="KW-0418">Kinase</keyword>
<evidence type="ECO:0000256" key="1">
    <source>
        <dbReference type="ARBA" id="ARBA00005715"/>
    </source>
</evidence>
<name>A0ABS8G0D8_9FIRM</name>
<dbReference type="InterPro" id="IPR031475">
    <property type="entry name" value="NBD_C"/>
</dbReference>
<dbReference type="InterPro" id="IPR010737">
    <property type="entry name" value="4-carb_acid_sugar_kinase_N"/>
</dbReference>
<protein>
    <submittedName>
        <fullName evidence="9">Hydroxyacid dehydrogenase</fullName>
    </submittedName>
</protein>
<dbReference type="InterPro" id="IPR042213">
    <property type="entry name" value="NBD_C_sf"/>
</dbReference>
<keyword evidence="3" id="KW-0547">Nucleotide-binding</keyword>
<feature type="domain" description="Four-carbon acid sugar kinase N-terminal" evidence="7">
    <location>
        <begin position="21"/>
        <end position="263"/>
    </location>
</feature>
<evidence type="ECO:0000256" key="2">
    <source>
        <dbReference type="ARBA" id="ARBA00022679"/>
    </source>
</evidence>
<sequence>MDEKETDRLLNREIEKNASKIVVLDDDPTGVQTVHDISVYTDWSAGSVLSGFKESGKLFYILTNSRGFTSEQTKKAHREIAENIAAAAKATGKDYIIVSRSDSTLRGHYPLETEVLRETLEAAGEPVPDGEVLCPFFKEGGRYTIRNIHYVKYGEELVPAADTEFAKDVTFGYHSSDLRQYIEEKTAGKYSADSVTCISLDSLRNMQIDNIAEQLLSVEDFGKIIVNAIDYCDVKVFCTALYRAMTAGKRFMFRSAAGIVKALGGVSDKPLLTRGEMIVNETENGGIVVVGSHTDKTTRQLKRLLSLECVEGIPFHSDLVMKGDEAFYAEVDRVVAESERVILSGKTAVCYTDRKVLTVENESKEEALVRSVKISDGVQSLVGRLKTAPAFVVAKGGITSSDVGTKALKVKRAVVMGQIRPGIPVWQTGEESTFPGTPYVIFPGNVGEEETLKEAVEILAGETC</sequence>
<keyword evidence="6" id="KW-0119">Carbohydrate metabolism</keyword>
<organism evidence="9 10">
    <name type="scientific">Ruminococcus turbiniformis</name>
    <dbReference type="NCBI Taxonomy" id="2881258"/>
    <lineage>
        <taxon>Bacteria</taxon>
        <taxon>Bacillati</taxon>
        <taxon>Bacillota</taxon>
        <taxon>Clostridia</taxon>
        <taxon>Eubacteriales</taxon>
        <taxon>Oscillospiraceae</taxon>
        <taxon>Ruminococcus</taxon>
    </lineage>
</organism>
<keyword evidence="10" id="KW-1185">Reference proteome</keyword>
<evidence type="ECO:0000256" key="5">
    <source>
        <dbReference type="ARBA" id="ARBA00022840"/>
    </source>
</evidence>
<dbReference type="Pfam" id="PF17042">
    <property type="entry name" value="NBD_C"/>
    <property type="match status" value="1"/>
</dbReference>
<proteinExistence type="inferred from homology"/>
<dbReference type="InterPro" id="IPR037051">
    <property type="entry name" value="4-carb_acid_sugar_kinase_N_sf"/>
</dbReference>
<evidence type="ECO:0000256" key="6">
    <source>
        <dbReference type="ARBA" id="ARBA00023277"/>
    </source>
</evidence>
<keyword evidence="2" id="KW-0808">Transferase</keyword>
<comment type="caution">
    <text evidence="9">The sequence shown here is derived from an EMBL/GenBank/DDBJ whole genome shotgun (WGS) entry which is preliminary data.</text>
</comment>
<evidence type="ECO:0000256" key="3">
    <source>
        <dbReference type="ARBA" id="ARBA00022741"/>
    </source>
</evidence>
<dbReference type="SUPFAM" id="SSF142764">
    <property type="entry name" value="YgbK-like"/>
    <property type="match status" value="1"/>
</dbReference>
<evidence type="ECO:0000256" key="4">
    <source>
        <dbReference type="ARBA" id="ARBA00022777"/>
    </source>
</evidence>
<evidence type="ECO:0000259" key="7">
    <source>
        <dbReference type="Pfam" id="PF07005"/>
    </source>
</evidence>
<reference evidence="9 10" key="1">
    <citation type="submission" date="2021-10" db="EMBL/GenBank/DDBJ databases">
        <title>Anaerobic single-cell dispensing facilitates the cultivation of human gut bacteria.</title>
        <authorList>
            <person name="Afrizal A."/>
        </authorList>
    </citation>
    <scope>NUCLEOTIDE SEQUENCE [LARGE SCALE GENOMIC DNA]</scope>
    <source>
        <strain evidence="9 10">CLA-AA-H200</strain>
    </source>
</reference>
<dbReference type="Pfam" id="PF07005">
    <property type="entry name" value="SBD_N"/>
    <property type="match status" value="1"/>
</dbReference>
<dbReference type="Gene3D" id="3.40.50.10840">
    <property type="entry name" value="Putative sugar-binding, N-terminal domain"/>
    <property type="match status" value="1"/>
</dbReference>
<evidence type="ECO:0000313" key="10">
    <source>
        <dbReference type="Proteomes" id="UP001198151"/>
    </source>
</evidence>
<accession>A0ABS8G0D8</accession>